<feature type="compositionally biased region" description="Low complexity" evidence="1">
    <location>
        <begin position="272"/>
        <end position="343"/>
    </location>
</feature>
<keyword evidence="4" id="KW-1185">Reference proteome</keyword>
<accession>A0A086ZFD0</accession>
<feature type="compositionally biased region" description="Basic and acidic residues" evidence="1">
    <location>
        <begin position="259"/>
        <end position="269"/>
    </location>
</feature>
<name>A0A086ZFD0_9BIFI</name>
<keyword evidence="2" id="KW-0472">Membrane</keyword>
<evidence type="ECO:0000256" key="2">
    <source>
        <dbReference type="SAM" id="Phobius"/>
    </source>
</evidence>
<feature type="region of interest" description="Disordered" evidence="1">
    <location>
        <begin position="240"/>
        <end position="384"/>
    </location>
</feature>
<feature type="compositionally biased region" description="Polar residues" evidence="1">
    <location>
        <begin position="98"/>
        <end position="107"/>
    </location>
</feature>
<protein>
    <submittedName>
        <fullName evidence="3">Uncharacterized protein</fullName>
    </submittedName>
</protein>
<dbReference type="RefSeq" id="WP_026503240.1">
    <property type="nucleotide sequence ID" value="NZ_JGYQ01000018.1"/>
</dbReference>
<feature type="transmembrane region" description="Helical" evidence="2">
    <location>
        <begin position="32"/>
        <end position="53"/>
    </location>
</feature>
<dbReference type="AlphaFoldDB" id="A0A086ZFD0"/>
<feature type="transmembrane region" description="Helical" evidence="2">
    <location>
        <begin position="7"/>
        <end position="26"/>
    </location>
</feature>
<evidence type="ECO:0000313" key="3">
    <source>
        <dbReference type="EMBL" id="KFI45230.1"/>
    </source>
</evidence>
<reference evidence="3 4" key="1">
    <citation type="submission" date="2014-03" db="EMBL/GenBank/DDBJ databases">
        <title>Genomics of Bifidobacteria.</title>
        <authorList>
            <person name="Ventura M."/>
            <person name="Milani C."/>
            <person name="Lugli G.A."/>
        </authorList>
    </citation>
    <scope>NUCLEOTIDE SEQUENCE [LARGE SCALE GENOMIC DNA]</scope>
    <source>
        <strain evidence="3 4">LMG 10736</strain>
    </source>
</reference>
<feature type="transmembrane region" description="Helical" evidence="2">
    <location>
        <begin position="202"/>
        <end position="225"/>
    </location>
</feature>
<feature type="compositionally biased region" description="Basic and acidic residues" evidence="1">
    <location>
        <begin position="344"/>
        <end position="353"/>
    </location>
</feature>
<gene>
    <name evidence="3" type="ORF">BBOU_1697</name>
</gene>
<feature type="region of interest" description="Disordered" evidence="1">
    <location>
        <begin position="66"/>
        <end position="111"/>
    </location>
</feature>
<keyword evidence="2" id="KW-1133">Transmembrane helix</keyword>
<comment type="caution">
    <text evidence="3">The sequence shown here is derived from an EMBL/GenBank/DDBJ whole genome shotgun (WGS) entry which is preliminary data.</text>
</comment>
<dbReference type="EMBL" id="JGYQ01000018">
    <property type="protein sequence ID" value="KFI45230.1"/>
    <property type="molecule type" value="Genomic_DNA"/>
</dbReference>
<keyword evidence="2" id="KW-0812">Transmembrane</keyword>
<organism evidence="3 4">
    <name type="scientific">Bifidobacterium boum</name>
    <dbReference type="NCBI Taxonomy" id="78343"/>
    <lineage>
        <taxon>Bacteria</taxon>
        <taxon>Bacillati</taxon>
        <taxon>Actinomycetota</taxon>
        <taxon>Actinomycetes</taxon>
        <taxon>Bifidobacteriales</taxon>
        <taxon>Bifidobacteriaceae</taxon>
        <taxon>Bifidobacterium</taxon>
    </lineage>
</organism>
<evidence type="ECO:0000256" key="1">
    <source>
        <dbReference type="SAM" id="MobiDB-lite"/>
    </source>
</evidence>
<evidence type="ECO:0000313" key="4">
    <source>
        <dbReference type="Proteomes" id="UP000029093"/>
    </source>
</evidence>
<feature type="compositionally biased region" description="Polar residues" evidence="1">
    <location>
        <begin position="240"/>
        <end position="250"/>
    </location>
</feature>
<dbReference type="Proteomes" id="UP000029093">
    <property type="component" value="Unassembled WGS sequence"/>
</dbReference>
<feature type="compositionally biased region" description="Low complexity" evidence="1">
    <location>
        <begin position="357"/>
        <end position="384"/>
    </location>
</feature>
<proteinExistence type="predicted"/>
<dbReference type="OrthoDB" id="3233179at2"/>
<dbReference type="GeneID" id="303204794"/>
<sequence>MKNFFKGISIPQIVAGALAAVTSFLLSAKIGIAGSVIGVAAGSIVSAVSSQLYQNILKASSEKLQDVAGGSNDGSEDDAAQADGSETSGDKQAVSGRRVSNSAQTAGDETAVLSAGDASKAGDATRTMTAIAASDKTTVIGPADDATRVIGAVEPGTGAVNTSDAASGRQGRVIVSGENPGCPIANHPLAVSQERARRNKRVAIIVSVVSALVAVGVTAGIIMLVTRGQGTDSVVRDMVNTTKVTPTPKLSDTGDMTDGDDKSHKRPDDEPSSTAGASPSVSASSTPSPSASSSASSTSGTGSQSGGATSDSAGSSTGLNGSSDNSGSTGTDSSNGTSGATDSGSDKTSDKNDASNSGSSSSGTTDTQSGSTTSGSDSGSSSVN</sequence>